<feature type="compositionally biased region" description="Polar residues" evidence="3">
    <location>
        <begin position="74"/>
        <end position="84"/>
    </location>
</feature>
<dbReference type="Proteomes" id="UP000014760">
    <property type="component" value="Unassembled WGS sequence"/>
</dbReference>
<dbReference type="AlphaFoldDB" id="R7UNC4"/>
<dbReference type="HOGENOM" id="CLU_674838_0_0_1"/>
<dbReference type="EMBL" id="KB301982">
    <property type="protein sequence ID" value="ELU04896.1"/>
    <property type="molecule type" value="Genomic_DNA"/>
</dbReference>
<dbReference type="EMBL" id="AMQN01023778">
    <property type="status" value="NOT_ANNOTATED_CDS"/>
    <property type="molecule type" value="Genomic_DNA"/>
</dbReference>
<dbReference type="EnsemblMetazoa" id="CapteT218786">
    <property type="protein sequence ID" value="CapteP218786"/>
    <property type="gene ID" value="CapteG218786"/>
</dbReference>
<feature type="coiled-coil region" evidence="2">
    <location>
        <begin position="241"/>
        <end position="275"/>
    </location>
</feature>
<keyword evidence="1" id="KW-0862">Zinc</keyword>
<gene>
    <name evidence="4" type="ORF">CAPTEDRAFT_218786</name>
</gene>
<evidence type="ECO:0000256" key="1">
    <source>
        <dbReference type="PROSITE-ProRule" id="PRU00432"/>
    </source>
</evidence>
<name>R7UNC4_CAPTE</name>
<dbReference type="GO" id="GO:0035556">
    <property type="term" value="P:intracellular signal transduction"/>
    <property type="evidence" value="ECO:0007669"/>
    <property type="project" value="InterPro"/>
</dbReference>
<keyword evidence="6" id="KW-1185">Reference proteome</keyword>
<reference evidence="5" key="3">
    <citation type="submission" date="2015-06" db="UniProtKB">
        <authorList>
            <consortium name="EnsemblMetazoa"/>
        </authorList>
    </citation>
    <scope>IDENTIFICATION</scope>
</reference>
<dbReference type="PROSITE" id="PS51113">
    <property type="entry name" value="ZF_BTK"/>
    <property type="match status" value="1"/>
</dbReference>
<reference evidence="6" key="1">
    <citation type="submission" date="2012-12" db="EMBL/GenBank/DDBJ databases">
        <authorList>
            <person name="Hellsten U."/>
            <person name="Grimwood J."/>
            <person name="Chapman J.A."/>
            <person name="Shapiro H."/>
            <person name="Aerts A."/>
            <person name="Otillar R.P."/>
            <person name="Terry A.Y."/>
            <person name="Boore J.L."/>
            <person name="Simakov O."/>
            <person name="Marletaz F."/>
            <person name="Cho S.-J."/>
            <person name="Edsinger-Gonzales E."/>
            <person name="Havlak P."/>
            <person name="Kuo D.-H."/>
            <person name="Larsson T."/>
            <person name="Lv J."/>
            <person name="Arendt D."/>
            <person name="Savage R."/>
            <person name="Osoegawa K."/>
            <person name="de Jong P."/>
            <person name="Lindberg D.R."/>
            <person name="Seaver E.C."/>
            <person name="Weisblat D.A."/>
            <person name="Putnam N.H."/>
            <person name="Grigoriev I.V."/>
            <person name="Rokhsar D.S."/>
        </authorList>
    </citation>
    <scope>NUCLEOTIDE SEQUENCE</scope>
    <source>
        <strain evidence="6">I ESC-2004</strain>
    </source>
</reference>
<evidence type="ECO:0000313" key="6">
    <source>
        <dbReference type="Proteomes" id="UP000014760"/>
    </source>
</evidence>
<keyword evidence="1" id="KW-0863">Zinc-finger</keyword>
<sequence>MEKAQKKAFDNNLIYLQENLVLDETFYTGLIQKEIFTEEMVNVVKVASYAEDIEEFQAKLKQCGLERLRGNVKSVSRSTSQASDASGRFSPDDELREIIKQKDQTIKRHGQEYEHLKSIMEKCQADNESLQELNRHYLRIISQLDDMQRNETSNQAESSSSEYAEIEEKLEAAEAQVVQLEKDLEEANEWLIETQEELDEVLARERKVKVKLGLTEDASERKVNQRIRELCDGGSGQKRELESLRKELAQVKINRNRLEDKVTSLSREKEQVEFHMRQQDLFIKKLVRMKNAKETIDSASARIGCRLRSAAQISTISLSSLDVDKSQLKLKTKGDAAQQYCVLCRKDINHLHSVCWFHFRALRNGKWQCCRDECFHSAGCLRASHFYIEFSADKQVFLTNGKQYLPLT</sequence>
<evidence type="ECO:0000256" key="3">
    <source>
        <dbReference type="SAM" id="MobiDB-lite"/>
    </source>
</evidence>
<feature type="coiled-coil region" evidence="2">
    <location>
        <begin position="113"/>
        <end position="204"/>
    </location>
</feature>
<reference evidence="4 6" key="2">
    <citation type="journal article" date="2013" name="Nature">
        <title>Insights into bilaterian evolution from three spiralian genomes.</title>
        <authorList>
            <person name="Simakov O."/>
            <person name="Marletaz F."/>
            <person name="Cho S.J."/>
            <person name="Edsinger-Gonzales E."/>
            <person name="Havlak P."/>
            <person name="Hellsten U."/>
            <person name="Kuo D.H."/>
            <person name="Larsson T."/>
            <person name="Lv J."/>
            <person name="Arendt D."/>
            <person name="Savage R."/>
            <person name="Osoegawa K."/>
            <person name="de Jong P."/>
            <person name="Grimwood J."/>
            <person name="Chapman J.A."/>
            <person name="Shapiro H."/>
            <person name="Aerts A."/>
            <person name="Otillar R.P."/>
            <person name="Terry A.Y."/>
            <person name="Boore J.L."/>
            <person name="Grigoriev I.V."/>
            <person name="Lindberg D.R."/>
            <person name="Seaver E.C."/>
            <person name="Weisblat D.A."/>
            <person name="Putnam N.H."/>
            <person name="Rokhsar D.S."/>
        </authorList>
    </citation>
    <scope>NUCLEOTIDE SEQUENCE</scope>
    <source>
        <strain evidence="4 6">I ESC-2004</strain>
    </source>
</reference>
<dbReference type="OrthoDB" id="6319720at2759"/>
<keyword evidence="2" id="KW-0175">Coiled coil</keyword>
<proteinExistence type="predicted"/>
<evidence type="ECO:0000313" key="4">
    <source>
        <dbReference type="EMBL" id="ELU04896.1"/>
    </source>
</evidence>
<accession>R7UNC4</accession>
<feature type="region of interest" description="Disordered" evidence="3">
    <location>
        <begin position="74"/>
        <end position="93"/>
    </location>
</feature>
<dbReference type="InterPro" id="IPR001562">
    <property type="entry name" value="Znf_Btk_motif"/>
</dbReference>
<protein>
    <submittedName>
        <fullName evidence="4 5">Uncharacterized protein</fullName>
    </submittedName>
</protein>
<organism evidence="4">
    <name type="scientific">Capitella teleta</name>
    <name type="common">Polychaete worm</name>
    <dbReference type="NCBI Taxonomy" id="283909"/>
    <lineage>
        <taxon>Eukaryota</taxon>
        <taxon>Metazoa</taxon>
        <taxon>Spiralia</taxon>
        <taxon>Lophotrochozoa</taxon>
        <taxon>Annelida</taxon>
        <taxon>Polychaeta</taxon>
        <taxon>Sedentaria</taxon>
        <taxon>Scolecida</taxon>
        <taxon>Capitellidae</taxon>
        <taxon>Capitella</taxon>
    </lineage>
</organism>
<dbReference type="EMBL" id="AMQN01023779">
    <property type="status" value="NOT_ANNOTATED_CDS"/>
    <property type="molecule type" value="Genomic_DNA"/>
</dbReference>
<evidence type="ECO:0000256" key="2">
    <source>
        <dbReference type="SAM" id="Coils"/>
    </source>
</evidence>
<evidence type="ECO:0000313" key="5">
    <source>
        <dbReference type="EnsemblMetazoa" id="CapteP218786"/>
    </source>
</evidence>
<keyword evidence="1" id="KW-0479">Metal-binding</keyword>
<dbReference type="GO" id="GO:0008270">
    <property type="term" value="F:zinc ion binding"/>
    <property type="evidence" value="ECO:0007669"/>
    <property type="project" value="UniProtKB-KW"/>
</dbReference>